<gene>
    <name evidence="1" type="ORF">BDV96DRAFT_337945</name>
</gene>
<dbReference type="Proteomes" id="UP000799770">
    <property type="component" value="Unassembled WGS sequence"/>
</dbReference>
<dbReference type="AlphaFoldDB" id="A0A6A5YH92"/>
<reference evidence="1" key="1">
    <citation type="journal article" date="2020" name="Stud. Mycol.">
        <title>101 Dothideomycetes genomes: a test case for predicting lifestyles and emergence of pathogens.</title>
        <authorList>
            <person name="Haridas S."/>
            <person name="Albert R."/>
            <person name="Binder M."/>
            <person name="Bloem J."/>
            <person name="Labutti K."/>
            <person name="Salamov A."/>
            <person name="Andreopoulos B."/>
            <person name="Baker S."/>
            <person name="Barry K."/>
            <person name="Bills G."/>
            <person name="Bluhm B."/>
            <person name="Cannon C."/>
            <person name="Castanera R."/>
            <person name="Culley D."/>
            <person name="Daum C."/>
            <person name="Ezra D."/>
            <person name="Gonzalez J."/>
            <person name="Henrissat B."/>
            <person name="Kuo A."/>
            <person name="Liang C."/>
            <person name="Lipzen A."/>
            <person name="Lutzoni F."/>
            <person name="Magnuson J."/>
            <person name="Mondo S."/>
            <person name="Nolan M."/>
            <person name="Ohm R."/>
            <person name="Pangilinan J."/>
            <person name="Park H.-J."/>
            <person name="Ramirez L."/>
            <person name="Alfaro M."/>
            <person name="Sun H."/>
            <person name="Tritt A."/>
            <person name="Yoshinaga Y."/>
            <person name="Zwiers L.-H."/>
            <person name="Turgeon B."/>
            <person name="Goodwin S."/>
            <person name="Spatafora J."/>
            <person name="Crous P."/>
            <person name="Grigoriev I."/>
        </authorList>
    </citation>
    <scope>NUCLEOTIDE SEQUENCE</scope>
    <source>
        <strain evidence="1">CBS 627.86</strain>
    </source>
</reference>
<keyword evidence="2" id="KW-1185">Reference proteome</keyword>
<dbReference type="EMBL" id="ML977366">
    <property type="protein sequence ID" value="KAF2106094.1"/>
    <property type="molecule type" value="Genomic_DNA"/>
</dbReference>
<evidence type="ECO:0000313" key="1">
    <source>
        <dbReference type="EMBL" id="KAF2106094.1"/>
    </source>
</evidence>
<accession>A0A6A5YH92</accession>
<protein>
    <submittedName>
        <fullName evidence="1">Uncharacterized protein</fullName>
    </submittedName>
</protein>
<evidence type="ECO:0000313" key="2">
    <source>
        <dbReference type="Proteomes" id="UP000799770"/>
    </source>
</evidence>
<proteinExistence type="predicted"/>
<sequence length="451" mass="50361">MSYMVPLGIVVGGAKPFEWNEVHRKAFEHLTNLSVEQKASWTKSHILRVPPHCDVDDMLYLLEYINAVGKAYDHRQAPVRFHGYDQFAQNVWLYLTALLVPMNETILKVLQYELQATFRSRELLLEELQAIDKVVVALGRYREPLTDRFFNFVASTYAYKLQHGLIKDRVGFEEACGGALKAVIEAAGRTQIRYALRSTVSLQGRIVGITRIRGPNRPKPELAYHLRHTDAPSHGHGEEAMGHSVSWHDVRGAEDVTLPTLLPEYAHHALPRPKTPVNDIIAMSNEEYDAWFADQLDYYHIPEHWTEGYAHPMTADYHSSPPHGLQFQDPDLQSAITTLGLNDSGLSHSQLRTACQTVAAFIESTHAPPPPPQESSFPNGFSFTYAADEIDIDYTNFSDICDPTGTPRDPAVLAAMEALGLGATELSIQQIYDACRTVVQRIGTVTNGGAS</sequence>
<name>A0A6A5YH92_9PLEO</name>
<organism evidence="1 2">
    <name type="scientific">Lophiotrema nucula</name>
    <dbReference type="NCBI Taxonomy" id="690887"/>
    <lineage>
        <taxon>Eukaryota</taxon>
        <taxon>Fungi</taxon>
        <taxon>Dikarya</taxon>
        <taxon>Ascomycota</taxon>
        <taxon>Pezizomycotina</taxon>
        <taxon>Dothideomycetes</taxon>
        <taxon>Pleosporomycetidae</taxon>
        <taxon>Pleosporales</taxon>
        <taxon>Lophiotremataceae</taxon>
        <taxon>Lophiotrema</taxon>
    </lineage>
</organism>